<evidence type="ECO:0000313" key="2">
    <source>
        <dbReference type="Proteomes" id="UP000275368"/>
    </source>
</evidence>
<dbReference type="Proteomes" id="UP000275368">
    <property type="component" value="Chromosome"/>
</dbReference>
<dbReference type="OrthoDB" id="2571675at2"/>
<gene>
    <name evidence="1" type="ORF">Back11_57380</name>
</gene>
<reference evidence="1 2" key="1">
    <citation type="submission" date="2018-11" db="EMBL/GenBank/DDBJ databases">
        <title>Complete genome sequence of Paenibacillus baekrokdamisoli strain KCTC 33723.</title>
        <authorList>
            <person name="Kang S.W."/>
            <person name="Lee K.C."/>
            <person name="Kim K.K."/>
            <person name="Kim J.S."/>
            <person name="Kim D.S."/>
            <person name="Ko S.H."/>
            <person name="Yang S.H."/>
            <person name="Lee J.S."/>
        </authorList>
    </citation>
    <scope>NUCLEOTIDE SEQUENCE [LARGE SCALE GENOMIC DNA]</scope>
    <source>
        <strain evidence="1 2">KCTC 33723</strain>
    </source>
</reference>
<dbReference type="KEGG" id="pbk:Back11_57380"/>
<evidence type="ECO:0000313" key="1">
    <source>
        <dbReference type="EMBL" id="BBH24393.1"/>
    </source>
</evidence>
<dbReference type="RefSeq" id="WP_125664564.1">
    <property type="nucleotide sequence ID" value="NZ_AP019308.1"/>
</dbReference>
<sequence length="234" mass="27218">MGLILWVSFLVLLLVSYVDQRKTMDAKNWLMVIGVYFVCEFSVNLFGLVIPVGFIIALLYVKKKINFPLSKALIFGLISVYAISYAPKITFNQIKEISQTSRYSNEFNQIKSVSNFSSESDINAVLKTAAEGLKDKNPASEIRIEDPHVTFSIWALNHKNIAIKDLDWLWYEAPRELHYYWQSNRPEPLIDMEYVIFHDVGYMGVFQRDDTNSPFYLRTIYEFDRLKMNNVSIP</sequence>
<protein>
    <submittedName>
        <fullName evidence="1">Uncharacterized protein</fullName>
    </submittedName>
</protein>
<proteinExistence type="predicted"/>
<organism evidence="1 2">
    <name type="scientific">Paenibacillus baekrokdamisoli</name>
    <dbReference type="NCBI Taxonomy" id="1712516"/>
    <lineage>
        <taxon>Bacteria</taxon>
        <taxon>Bacillati</taxon>
        <taxon>Bacillota</taxon>
        <taxon>Bacilli</taxon>
        <taxon>Bacillales</taxon>
        <taxon>Paenibacillaceae</taxon>
        <taxon>Paenibacillus</taxon>
    </lineage>
</organism>
<keyword evidence="2" id="KW-1185">Reference proteome</keyword>
<accession>A0A3G9JHE5</accession>
<dbReference type="AlphaFoldDB" id="A0A3G9JHE5"/>
<name>A0A3G9JHE5_9BACL</name>
<dbReference type="EMBL" id="AP019308">
    <property type="protein sequence ID" value="BBH24393.1"/>
    <property type="molecule type" value="Genomic_DNA"/>
</dbReference>